<dbReference type="InterPro" id="IPR025886">
    <property type="entry name" value="PP2-like"/>
</dbReference>
<reference evidence="2" key="1">
    <citation type="submission" date="2022-07" db="EMBL/GenBank/DDBJ databases">
        <authorList>
            <person name="Macas J."/>
            <person name="Novak P."/>
            <person name="Neumann P."/>
        </authorList>
    </citation>
    <scope>NUCLEOTIDE SEQUENCE</scope>
</reference>
<dbReference type="Proteomes" id="UP001152484">
    <property type="component" value="Unassembled WGS sequence"/>
</dbReference>
<evidence type="ECO:0000313" key="3">
    <source>
        <dbReference type="Proteomes" id="UP001152484"/>
    </source>
</evidence>
<feature type="domain" description="F-box" evidence="1">
    <location>
        <begin position="1"/>
        <end position="47"/>
    </location>
</feature>
<dbReference type="InterPro" id="IPR001810">
    <property type="entry name" value="F-box_dom"/>
</dbReference>
<dbReference type="PANTHER" id="PTHR32278:SF116">
    <property type="entry name" value="F-BOX PROTEIN PP2-B10-LIKE"/>
    <property type="match status" value="1"/>
</dbReference>
<sequence>MDHFAKLPEGRISEIVSFTSPADASALFVISKRFKSATESDTVWKKFLPSDIDDIISKSSTPPVLPTTKKELYMFLSHSHILLDGGKVGFLLDKRTGKKCFVVAASELVFTNMNESNHMYMVQRLIGSRVTELALLDSTDGRMFDICGRMSSEKLSEETHYSSYLVYRLSPEHGNINFSFRGVCRFVDNEGRDVAERRVQPSNLRVPVSRDDGWLEVEIGTFFNVGGNRGDVESCVCRVFLESGKLLIVREIEFRPEIIFGGMSDWGFSEEFLGVKANF</sequence>
<proteinExistence type="predicted"/>
<dbReference type="PROSITE" id="PS50181">
    <property type="entry name" value="FBOX"/>
    <property type="match status" value="1"/>
</dbReference>
<evidence type="ECO:0000313" key="2">
    <source>
        <dbReference type="EMBL" id="CAH9080224.1"/>
    </source>
</evidence>
<dbReference type="SUPFAM" id="SSF81383">
    <property type="entry name" value="F-box domain"/>
    <property type="match status" value="1"/>
</dbReference>
<name>A0A9P0YYZ7_CUSEU</name>
<dbReference type="Pfam" id="PF14299">
    <property type="entry name" value="PP2"/>
    <property type="match status" value="1"/>
</dbReference>
<dbReference type="InterPro" id="IPR036047">
    <property type="entry name" value="F-box-like_dom_sf"/>
</dbReference>
<dbReference type="AlphaFoldDB" id="A0A9P0YYZ7"/>
<accession>A0A9P0YYZ7</accession>
<comment type="caution">
    <text evidence="2">The sequence shown here is derived from an EMBL/GenBank/DDBJ whole genome shotgun (WGS) entry which is preliminary data.</text>
</comment>
<dbReference type="OrthoDB" id="1301660at2759"/>
<gene>
    <name evidence="2" type="ORF">CEURO_LOCUS7370</name>
</gene>
<organism evidence="2 3">
    <name type="scientific">Cuscuta europaea</name>
    <name type="common">European dodder</name>
    <dbReference type="NCBI Taxonomy" id="41803"/>
    <lineage>
        <taxon>Eukaryota</taxon>
        <taxon>Viridiplantae</taxon>
        <taxon>Streptophyta</taxon>
        <taxon>Embryophyta</taxon>
        <taxon>Tracheophyta</taxon>
        <taxon>Spermatophyta</taxon>
        <taxon>Magnoliopsida</taxon>
        <taxon>eudicotyledons</taxon>
        <taxon>Gunneridae</taxon>
        <taxon>Pentapetalae</taxon>
        <taxon>asterids</taxon>
        <taxon>lamiids</taxon>
        <taxon>Solanales</taxon>
        <taxon>Convolvulaceae</taxon>
        <taxon>Cuscuteae</taxon>
        <taxon>Cuscuta</taxon>
        <taxon>Cuscuta subgen. Cuscuta</taxon>
    </lineage>
</organism>
<evidence type="ECO:0000259" key="1">
    <source>
        <dbReference type="PROSITE" id="PS50181"/>
    </source>
</evidence>
<dbReference type="EMBL" id="CAMAPE010000013">
    <property type="protein sequence ID" value="CAH9080224.1"/>
    <property type="molecule type" value="Genomic_DNA"/>
</dbReference>
<keyword evidence="3" id="KW-1185">Reference proteome</keyword>
<dbReference type="CDD" id="cd22162">
    <property type="entry name" value="F-box_AtSKIP3-like"/>
    <property type="match status" value="1"/>
</dbReference>
<protein>
    <recommendedName>
        <fullName evidence="1">F-box domain-containing protein</fullName>
    </recommendedName>
</protein>
<dbReference type="PANTHER" id="PTHR32278">
    <property type="entry name" value="F-BOX DOMAIN-CONTAINING PROTEIN"/>
    <property type="match status" value="1"/>
</dbReference>